<evidence type="ECO:0000313" key="2">
    <source>
        <dbReference type="Proteomes" id="UP000248924"/>
    </source>
</evidence>
<evidence type="ECO:0000313" key="1">
    <source>
        <dbReference type="EMBL" id="PZG16540.1"/>
    </source>
</evidence>
<dbReference type="RefSeq" id="WP_111214870.1">
    <property type="nucleotide sequence ID" value="NZ_POTY01000103.1"/>
</dbReference>
<organism evidence="1 2">
    <name type="scientific">Micromonospora craterilacus</name>
    <dbReference type="NCBI Taxonomy" id="1655439"/>
    <lineage>
        <taxon>Bacteria</taxon>
        <taxon>Bacillati</taxon>
        <taxon>Actinomycetota</taxon>
        <taxon>Actinomycetes</taxon>
        <taxon>Micromonosporales</taxon>
        <taxon>Micromonosporaceae</taxon>
        <taxon>Micromonospora</taxon>
    </lineage>
</organism>
<proteinExistence type="predicted"/>
<reference evidence="1 2" key="1">
    <citation type="submission" date="2018-01" db="EMBL/GenBank/DDBJ databases">
        <title>Draft genome sequence of Jishengella sp. NA12.</title>
        <authorList>
            <person name="Sahin N."/>
            <person name="Ay H."/>
            <person name="Saygin H."/>
        </authorList>
    </citation>
    <scope>NUCLEOTIDE SEQUENCE [LARGE SCALE GENOMIC DNA]</scope>
    <source>
        <strain evidence="1 2">NA12</strain>
    </source>
</reference>
<protein>
    <recommendedName>
        <fullName evidence="3">Transcriptional regulator</fullName>
    </recommendedName>
</protein>
<comment type="caution">
    <text evidence="1">The sequence shown here is derived from an EMBL/GenBank/DDBJ whole genome shotgun (WGS) entry which is preliminary data.</text>
</comment>
<keyword evidence="2" id="KW-1185">Reference proteome</keyword>
<dbReference type="EMBL" id="POTY01000103">
    <property type="protein sequence ID" value="PZG16540.1"/>
    <property type="molecule type" value="Genomic_DNA"/>
</dbReference>
<dbReference type="OrthoDB" id="3213425at2"/>
<gene>
    <name evidence="1" type="ORF">C1I95_17245</name>
</gene>
<sequence>MSRSELAACVNEVLYPDPQRRSRSPVNANYIGKLEDGVIHWPKPEYRAALRTVLGVGSDKEIGFYNPRAVARANVEDVDRRDLLGALGSVIGVSIASPPAMALLGREGPSELPHRVGRDHIEQVIEAAEIFEKWDNSHGGALAREVADSKLRQLAKLLERPCPPSLKADLHAVMAQLAGVVAFMLFDAYEHASARKRFTFALQCAEIGGHWQHRATLLANMARQAIWCGQPEDGLTYTELGLVRADRLTATERAMLHTVRARALAKFGPPRAQEALTAVGAADEEFACSRSAEDPSWMRFYDAAQHHGDTAHALYDIAVRSGLKTEASSRFRFSVSHHEPEFARSRAISRTKLASLTMLHGDPDEAAQIGQLALDDAGTVRSRRAIDDLRELHRLAFRHDSVQEVHQLRARIDATVGAAG</sequence>
<dbReference type="Proteomes" id="UP000248924">
    <property type="component" value="Unassembled WGS sequence"/>
</dbReference>
<evidence type="ECO:0008006" key="3">
    <source>
        <dbReference type="Google" id="ProtNLM"/>
    </source>
</evidence>
<name>A0A2W2ESN7_9ACTN</name>
<accession>A0A2W2ESN7</accession>
<dbReference type="AlphaFoldDB" id="A0A2W2ESN7"/>